<dbReference type="FunFam" id="3.30.230.40:FF:000004">
    <property type="entry name" value="Imidazoleglycerol-phosphate dehydratase"/>
    <property type="match status" value="1"/>
</dbReference>
<dbReference type="Proteomes" id="UP000650533">
    <property type="component" value="Chromosome 16"/>
</dbReference>
<dbReference type="HAMAP" id="MF_00076">
    <property type="entry name" value="HisB"/>
    <property type="match status" value="1"/>
</dbReference>
<proteinExistence type="inferred from homology"/>
<evidence type="ECO:0000256" key="4">
    <source>
        <dbReference type="ARBA" id="ARBA00012075"/>
    </source>
</evidence>
<dbReference type="EMBL" id="CAJMWR010004156">
    <property type="protein sequence ID" value="CAE6486825.1"/>
    <property type="molecule type" value="Genomic_DNA"/>
</dbReference>
<gene>
    <name evidence="9" type="ORF">RDB_LOCUS142136</name>
    <name evidence="10" type="ORF">RhiXN_02207</name>
</gene>
<dbReference type="PANTHER" id="PTHR23133:SF2">
    <property type="entry name" value="IMIDAZOLEGLYCEROL-PHOSPHATE DEHYDRATASE"/>
    <property type="match status" value="1"/>
</dbReference>
<dbReference type="GO" id="GO:0000105">
    <property type="term" value="P:L-histidine biosynthetic process"/>
    <property type="evidence" value="ECO:0007669"/>
    <property type="project" value="UniProtKB-UniPathway"/>
</dbReference>
<keyword evidence="6" id="KW-0028">Amino-acid biosynthesis</keyword>
<reference evidence="10" key="1">
    <citation type="submission" date="2020-05" db="EMBL/GenBank/DDBJ databases">
        <title>Evolutionary and genomic comparisons of hybrid uninucleate and nonhybrid Rhizoctonia fungi.</title>
        <authorList>
            <person name="Li C."/>
            <person name="Chen X."/>
        </authorList>
    </citation>
    <scope>NUCLEOTIDE SEQUENCE</scope>
    <source>
        <strain evidence="10">AG-1 IA</strain>
    </source>
</reference>
<name>A0A8H3CJQ5_9AGAM</name>
<evidence type="ECO:0000256" key="3">
    <source>
        <dbReference type="ARBA" id="ARBA00007481"/>
    </source>
</evidence>
<accession>A0A8H3CJQ5</accession>
<dbReference type="CDD" id="cd07914">
    <property type="entry name" value="IGPD"/>
    <property type="match status" value="1"/>
</dbReference>
<dbReference type="PANTHER" id="PTHR23133">
    <property type="entry name" value="IMIDAZOLEGLYCEROL-PHOSPHATE DEHYDRATASE HIS7"/>
    <property type="match status" value="1"/>
</dbReference>
<sequence length="201" mass="21715">MGDSARTAAVSRKTSETDIQVTLTLDCNPGLTKQTIDVSTGIGFLDHMYTALAKHGHMSLTMKCKGDLWIDDHHTADNALALGQAFHEALGEVRGIRRYGTGFAPLDEALSRVVVDISSRPYCVVDLGLKREKIGDLSCEMIPHVFHSFAMAAGLTLHVDCLRGENDHHRSESAFKALALALREATSRTGGNDVPSTKGVL</sequence>
<evidence type="ECO:0000256" key="2">
    <source>
        <dbReference type="ARBA" id="ARBA00005047"/>
    </source>
</evidence>
<organism evidence="9 11">
    <name type="scientific">Rhizoctonia solani</name>
    <dbReference type="NCBI Taxonomy" id="456999"/>
    <lineage>
        <taxon>Eukaryota</taxon>
        <taxon>Fungi</taxon>
        <taxon>Dikarya</taxon>
        <taxon>Basidiomycota</taxon>
        <taxon>Agaricomycotina</taxon>
        <taxon>Agaricomycetes</taxon>
        <taxon>Cantharellales</taxon>
        <taxon>Ceratobasidiaceae</taxon>
        <taxon>Rhizoctonia</taxon>
    </lineage>
</organism>
<dbReference type="InterPro" id="IPR020565">
    <property type="entry name" value="ImidazoleglycerP_deHydtase_CS"/>
</dbReference>
<dbReference type="SUPFAM" id="SSF54211">
    <property type="entry name" value="Ribosomal protein S5 domain 2-like"/>
    <property type="match status" value="2"/>
</dbReference>
<comment type="pathway">
    <text evidence="2">Amino-acid biosynthesis; L-histidine biosynthesis; L-histidine from 5-phospho-alpha-D-ribose 1-diphosphate: step 6/9.</text>
</comment>
<dbReference type="GO" id="GO:0004424">
    <property type="term" value="F:imidazoleglycerol-phosphate dehydratase activity"/>
    <property type="evidence" value="ECO:0007669"/>
    <property type="project" value="UniProtKB-EC"/>
</dbReference>
<reference evidence="9" key="2">
    <citation type="submission" date="2021-01" db="EMBL/GenBank/DDBJ databases">
        <authorList>
            <person name="Kaushik A."/>
        </authorList>
    </citation>
    <scope>NUCLEOTIDE SEQUENCE</scope>
    <source>
        <strain evidence="9">AG1-1A</strain>
    </source>
</reference>
<dbReference type="Gene3D" id="3.30.230.40">
    <property type="entry name" value="Imidazole glycerol phosphate dehydratase, domain 1"/>
    <property type="match status" value="2"/>
</dbReference>
<keyword evidence="7" id="KW-0368">Histidine biosynthesis</keyword>
<dbReference type="InterPro" id="IPR038494">
    <property type="entry name" value="IGPD_sf"/>
</dbReference>
<evidence type="ECO:0000313" key="9">
    <source>
        <dbReference type="EMBL" id="CAE6486825.1"/>
    </source>
</evidence>
<dbReference type="Pfam" id="PF00475">
    <property type="entry name" value="IGPD"/>
    <property type="match status" value="1"/>
</dbReference>
<dbReference type="UniPathway" id="UPA00031">
    <property type="reaction ID" value="UER00011"/>
</dbReference>
<evidence type="ECO:0000313" key="10">
    <source>
        <dbReference type="EMBL" id="QRW27612.1"/>
    </source>
</evidence>
<keyword evidence="8" id="KW-0456">Lyase</keyword>
<dbReference type="Proteomes" id="UP000663840">
    <property type="component" value="Unassembled WGS sequence"/>
</dbReference>
<dbReference type="FunFam" id="3.30.230.40:FF:000001">
    <property type="entry name" value="Imidazoleglycerol-phosphate dehydratase HisB"/>
    <property type="match status" value="1"/>
</dbReference>
<dbReference type="InterPro" id="IPR020568">
    <property type="entry name" value="Ribosomal_Su5_D2-typ_SF"/>
</dbReference>
<dbReference type="EMBL" id="CP059673">
    <property type="protein sequence ID" value="QRW27612.1"/>
    <property type="molecule type" value="Genomic_DNA"/>
</dbReference>
<evidence type="ECO:0000256" key="6">
    <source>
        <dbReference type="ARBA" id="ARBA00022605"/>
    </source>
</evidence>
<evidence type="ECO:0000256" key="1">
    <source>
        <dbReference type="ARBA" id="ARBA00001723"/>
    </source>
</evidence>
<comment type="similarity">
    <text evidence="3">Belongs to the imidazoleglycerol-phosphate dehydratase family.</text>
</comment>
<dbReference type="InterPro" id="IPR000807">
    <property type="entry name" value="ImidazoleglycerolP_deHydtase"/>
</dbReference>
<dbReference type="NCBIfam" id="NF002111">
    <property type="entry name" value="PRK00951.2-1"/>
    <property type="match status" value="1"/>
</dbReference>
<comment type="catalytic activity">
    <reaction evidence="1">
        <text>D-erythro-1-(imidazol-4-yl)glycerol 3-phosphate = 3-(imidazol-4-yl)-2-oxopropyl phosphate + H2O</text>
        <dbReference type="Rhea" id="RHEA:11040"/>
        <dbReference type="ChEBI" id="CHEBI:15377"/>
        <dbReference type="ChEBI" id="CHEBI:57766"/>
        <dbReference type="ChEBI" id="CHEBI:58278"/>
        <dbReference type="EC" id="4.2.1.19"/>
    </reaction>
</comment>
<evidence type="ECO:0000313" key="11">
    <source>
        <dbReference type="Proteomes" id="UP000663840"/>
    </source>
</evidence>
<evidence type="ECO:0000256" key="7">
    <source>
        <dbReference type="ARBA" id="ARBA00023102"/>
    </source>
</evidence>
<dbReference type="PROSITE" id="PS00955">
    <property type="entry name" value="IGP_DEHYDRATASE_2"/>
    <property type="match status" value="1"/>
</dbReference>
<dbReference type="EC" id="4.2.1.19" evidence="4"/>
<dbReference type="AlphaFoldDB" id="A0A8H3CJQ5"/>
<protein>
    <recommendedName>
        <fullName evidence="5">Imidazoleglycerol-phosphate dehydratase</fullName>
        <ecNumber evidence="4">4.2.1.19</ecNumber>
    </recommendedName>
</protein>
<evidence type="ECO:0000256" key="8">
    <source>
        <dbReference type="ARBA" id="ARBA00023239"/>
    </source>
</evidence>
<evidence type="ECO:0000256" key="5">
    <source>
        <dbReference type="ARBA" id="ARBA00016664"/>
    </source>
</evidence>